<dbReference type="PROSITE" id="PS00622">
    <property type="entry name" value="HTH_LUXR_1"/>
    <property type="match status" value="1"/>
</dbReference>
<dbReference type="SMART" id="SM00448">
    <property type="entry name" value="REC"/>
    <property type="match status" value="1"/>
</dbReference>
<keyword evidence="11" id="KW-1185">Reference proteome</keyword>
<feature type="domain" description="Response regulatory" evidence="9">
    <location>
        <begin position="5"/>
        <end position="122"/>
    </location>
</feature>
<feature type="domain" description="HTH luxR-type" evidence="8">
    <location>
        <begin position="147"/>
        <end position="212"/>
    </location>
</feature>
<keyword evidence="2 7" id="KW-0597">Phosphoprotein</keyword>
<evidence type="ECO:0000259" key="9">
    <source>
        <dbReference type="PROSITE" id="PS50110"/>
    </source>
</evidence>
<sequence>MQAISLIIVDDHEIIREGLKAAFQKDPDFQIAGEAACGRELLQLLKTTTADVVLLDDRLPGESGIDLCARLTRQYPTLKVIILTAYGEQRDSIVKAAMVGARGFLLKNVPLPELRHAIKSVAKGEVVIDPQVAMHLIASLKEMPPAKATPTNLLTPQQEAIARLVAQGFTNREIAQQLYLSTNTVKFHVQNLLRKLEVRNRVALVNKLQEVSGSFSKKQYSP</sequence>
<keyword evidence="5" id="KW-0804">Transcription</keyword>
<dbReference type="RefSeq" id="WP_307403159.1">
    <property type="nucleotide sequence ID" value="NZ_JAUSUX010000023.1"/>
</dbReference>
<dbReference type="PROSITE" id="PS50043">
    <property type="entry name" value="HTH_LUXR_2"/>
    <property type="match status" value="1"/>
</dbReference>
<accession>A0ABU0B3J4</accession>
<gene>
    <name evidence="10" type="ORF">J2Z49_002414</name>
</gene>
<dbReference type="EMBL" id="JAUSUX010000023">
    <property type="protein sequence ID" value="MDQ0287293.1"/>
    <property type="molecule type" value="Genomic_DNA"/>
</dbReference>
<dbReference type="SUPFAM" id="SSF46894">
    <property type="entry name" value="C-terminal effector domain of the bipartite response regulators"/>
    <property type="match status" value="1"/>
</dbReference>
<dbReference type="InterPro" id="IPR011006">
    <property type="entry name" value="CheY-like_superfamily"/>
</dbReference>
<proteinExistence type="predicted"/>
<feature type="modified residue" description="4-aspartylphosphate" evidence="7">
    <location>
        <position position="56"/>
    </location>
</feature>
<dbReference type="CDD" id="cd06170">
    <property type="entry name" value="LuxR_C_like"/>
    <property type="match status" value="1"/>
</dbReference>
<dbReference type="PANTHER" id="PTHR43214:SF43">
    <property type="entry name" value="TWO-COMPONENT RESPONSE REGULATOR"/>
    <property type="match status" value="1"/>
</dbReference>
<evidence type="ECO:0000256" key="6">
    <source>
        <dbReference type="ARBA" id="ARBA00024867"/>
    </source>
</evidence>
<evidence type="ECO:0000256" key="1">
    <source>
        <dbReference type="ARBA" id="ARBA00018672"/>
    </source>
</evidence>
<evidence type="ECO:0000313" key="11">
    <source>
        <dbReference type="Proteomes" id="UP001225644"/>
    </source>
</evidence>
<evidence type="ECO:0000256" key="3">
    <source>
        <dbReference type="ARBA" id="ARBA00023015"/>
    </source>
</evidence>
<evidence type="ECO:0000256" key="4">
    <source>
        <dbReference type="ARBA" id="ARBA00023125"/>
    </source>
</evidence>
<evidence type="ECO:0000256" key="7">
    <source>
        <dbReference type="PROSITE-ProRule" id="PRU00169"/>
    </source>
</evidence>
<keyword evidence="4" id="KW-0238">DNA-binding</keyword>
<organism evidence="10 11">
    <name type="scientific">Desulfofundulus luciae</name>
    <dbReference type="NCBI Taxonomy" id="74702"/>
    <lineage>
        <taxon>Bacteria</taxon>
        <taxon>Bacillati</taxon>
        <taxon>Bacillota</taxon>
        <taxon>Clostridia</taxon>
        <taxon>Eubacteriales</taxon>
        <taxon>Peptococcaceae</taxon>
        <taxon>Desulfofundulus</taxon>
    </lineage>
</organism>
<dbReference type="Pfam" id="PF00196">
    <property type="entry name" value="GerE"/>
    <property type="match status" value="1"/>
</dbReference>
<protein>
    <recommendedName>
        <fullName evidence="1">Stage 0 sporulation protein A homolog</fullName>
    </recommendedName>
</protein>
<dbReference type="SUPFAM" id="SSF52172">
    <property type="entry name" value="CheY-like"/>
    <property type="match status" value="1"/>
</dbReference>
<evidence type="ECO:0000256" key="2">
    <source>
        <dbReference type="ARBA" id="ARBA00022553"/>
    </source>
</evidence>
<reference evidence="10 11" key="1">
    <citation type="submission" date="2023-07" db="EMBL/GenBank/DDBJ databases">
        <title>Genomic Encyclopedia of Type Strains, Phase IV (KMG-IV): sequencing the most valuable type-strain genomes for metagenomic binning, comparative biology and taxonomic classification.</title>
        <authorList>
            <person name="Goeker M."/>
        </authorList>
    </citation>
    <scope>NUCLEOTIDE SEQUENCE [LARGE SCALE GENOMIC DNA]</scope>
    <source>
        <strain evidence="10 11">DSM 12396</strain>
    </source>
</reference>
<dbReference type="PANTHER" id="PTHR43214">
    <property type="entry name" value="TWO-COMPONENT RESPONSE REGULATOR"/>
    <property type="match status" value="1"/>
</dbReference>
<dbReference type="SMART" id="SM00421">
    <property type="entry name" value="HTH_LUXR"/>
    <property type="match status" value="1"/>
</dbReference>
<evidence type="ECO:0000256" key="5">
    <source>
        <dbReference type="ARBA" id="ARBA00023163"/>
    </source>
</evidence>
<keyword evidence="3" id="KW-0805">Transcription regulation</keyword>
<dbReference type="InterPro" id="IPR001789">
    <property type="entry name" value="Sig_transdc_resp-reg_receiver"/>
</dbReference>
<dbReference type="InterPro" id="IPR039420">
    <property type="entry name" value="WalR-like"/>
</dbReference>
<dbReference type="Gene3D" id="3.40.50.2300">
    <property type="match status" value="1"/>
</dbReference>
<dbReference type="PRINTS" id="PR00038">
    <property type="entry name" value="HTHLUXR"/>
</dbReference>
<dbReference type="InterPro" id="IPR058245">
    <property type="entry name" value="NreC/VraR/RcsB-like_REC"/>
</dbReference>
<comment type="function">
    <text evidence="6">May play the central regulatory role in sporulation. It may be an element of the effector pathway responsible for the activation of sporulation genes in response to nutritional stress. Spo0A may act in concert with spo0H (a sigma factor) to control the expression of some genes that are critical to the sporulation process.</text>
</comment>
<dbReference type="InterPro" id="IPR000792">
    <property type="entry name" value="Tscrpt_reg_LuxR_C"/>
</dbReference>
<name>A0ABU0B3J4_9FIRM</name>
<evidence type="ECO:0000313" key="10">
    <source>
        <dbReference type="EMBL" id="MDQ0287293.1"/>
    </source>
</evidence>
<dbReference type="PROSITE" id="PS50110">
    <property type="entry name" value="RESPONSE_REGULATORY"/>
    <property type="match status" value="1"/>
</dbReference>
<dbReference type="CDD" id="cd17535">
    <property type="entry name" value="REC_NarL-like"/>
    <property type="match status" value="1"/>
</dbReference>
<dbReference type="Pfam" id="PF00072">
    <property type="entry name" value="Response_reg"/>
    <property type="match status" value="1"/>
</dbReference>
<comment type="caution">
    <text evidence="10">The sequence shown here is derived from an EMBL/GenBank/DDBJ whole genome shotgun (WGS) entry which is preliminary data.</text>
</comment>
<dbReference type="InterPro" id="IPR016032">
    <property type="entry name" value="Sig_transdc_resp-reg_C-effctor"/>
</dbReference>
<dbReference type="Proteomes" id="UP001225644">
    <property type="component" value="Unassembled WGS sequence"/>
</dbReference>
<evidence type="ECO:0000259" key="8">
    <source>
        <dbReference type="PROSITE" id="PS50043"/>
    </source>
</evidence>